<organism evidence="3 4">
    <name type="scientific">Galerina marginata (strain CBS 339.88)</name>
    <dbReference type="NCBI Taxonomy" id="685588"/>
    <lineage>
        <taxon>Eukaryota</taxon>
        <taxon>Fungi</taxon>
        <taxon>Dikarya</taxon>
        <taxon>Basidiomycota</taxon>
        <taxon>Agaricomycotina</taxon>
        <taxon>Agaricomycetes</taxon>
        <taxon>Agaricomycetidae</taxon>
        <taxon>Agaricales</taxon>
        <taxon>Agaricineae</taxon>
        <taxon>Strophariaceae</taxon>
        <taxon>Galerina</taxon>
    </lineage>
</organism>
<feature type="compositionally biased region" description="Low complexity" evidence="1">
    <location>
        <begin position="51"/>
        <end position="64"/>
    </location>
</feature>
<feature type="region of interest" description="Disordered" evidence="1">
    <location>
        <begin position="20"/>
        <end position="68"/>
    </location>
</feature>
<reference evidence="4" key="1">
    <citation type="journal article" date="2014" name="Proc. Natl. Acad. Sci. U.S.A.">
        <title>Extensive sampling of basidiomycete genomes demonstrates inadequacy of the white-rot/brown-rot paradigm for wood decay fungi.</title>
        <authorList>
            <person name="Riley R."/>
            <person name="Salamov A.A."/>
            <person name="Brown D.W."/>
            <person name="Nagy L.G."/>
            <person name="Floudas D."/>
            <person name="Held B.W."/>
            <person name="Levasseur A."/>
            <person name="Lombard V."/>
            <person name="Morin E."/>
            <person name="Otillar R."/>
            <person name="Lindquist E.A."/>
            <person name="Sun H."/>
            <person name="LaButti K.M."/>
            <person name="Schmutz J."/>
            <person name="Jabbour D."/>
            <person name="Luo H."/>
            <person name="Baker S.E."/>
            <person name="Pisabarro A.G."/>
            <person name="Walton J.D."/>
            <person name="Blanchette R.A."/>
            <person name="Henrissat B."/>
            <person name="Martin F."/>
            <person name="Cullen D."/>
            <person name="Hibbett D.S."/>
            <person name="Grigoriev I.V."/>
        </authorList>
    </citation>
    <scope>NUCLEOTIDE SEQUENCE [LARGE SCALE GENOMIC DNA]</scope>
    <source>
        <strain evidence="4">CBS 339.88</strain>
    </source>
</reference>
<dbReference type="PROSITE" id="PS50181">
    <property type="entry name" value="FBOX"/>
    <property type="match status" value="1"/>
</dbReference>
<name>A0A067SU84_GALM3</name>
<dbReference type="InterPro" id="IPR036047">
    <property type="entry name" value="F-box-like_dom_sf"/>
</dbReference>
<dbReference type="OrthoDB" id="2322499at2759"/>
<dbReference type="AlphaFoldDB" id="A0A067SU84"/>
<feature type="region of interest" description="Disordered" evidence="1">
    <location>
        <begin position="486"/>
        <end position="526"/>
    </location>
</feature>
<dbReference type="Proteomes" id="UP000027222">
    <property type="component" value="Unassembled WGS sequence"/>
</dbReference>
<dbReference type="HOGENOM" id="CLU_010790_2_1_1"/>
<gene>
    <name evidence="3" type="ORF">GALMADRAFT_228070</name>
</gene>
<evidence type="ECO:0000313" key="3">
    <source>
        <dbReference type="EMBL" id="KDR73627.1"/>
    </source>
</evidence>
<feature type="compositionally biased region" description="Acidic residues" evidence="1">
    <location>
        <begin position="487"/>
        <end position="516"/>
    </location>
</feature>
<evidence type="ECO:0000313" key="4">
    <source>
        <dbReference type="Proteomes" id="UP000027222"/>
    </source>
</evidence>
<accession>A0A067SU84</accession>
<sequence>MPPRQSGRLTAKLQLALEQSAQTSQVASTNTAPVPTLTRAQTRPRKKQKVAGKAEAKPAAAPAPVQDDFRKVKGRRGALKTMTEMPVDILLEIFRQVEPVDLLHLSWATKDLRAMIMDSNAAFLWPQVYRNVSGKKPPPCPPGMNFAHYTNLLYGKHCNFCASNRGKLIHWTARARFCHKCAPEQLVLYTYTGATTTSKDPNILNICPLWFFSKTDSLVRGSYLLKAEHDHHEKKLKEIRNNKGKVDYEKAASKQKTERVRLAHALYAWQRNRKSEDNSARQARITSRRNAIVRRVKEEGYEQELNRYGQFRLPGVNVPTELTDKIWERIKPGIIELLEIERQNRREDGFKQRFRTRINRIVDVVMSWADKQPQPSIIPPYVHFAKSETFCDVLRDLSLTETQLQERVDELASQIPAISAAWKSEADEILRDLLRGKGDPKSSSTSVDPLGLAVTFFKCRWCNDPINYPRILMHSCLRHRLLKPAEKEDDEDKVDEEEEGAEGVDDDDDDGDDDSTPEPANIVVPATPEGVWDELSFWYSSTWNEGNNDVFVDEEASGFAAAIVKACGEDPQTTTFSRMEEIDARLECVRCSDSLTSKAKKRLVMNWKMAILHDIEVHYENPPAEQGWSLLTDEADLAKVKQAEAKMMGKWKIPDYMCTRCKYPVPAKKVEDHMNYRHSSRRGPQIDVGPPEVVYKGDIYVPLDLPMKVPPYAVKI</sequence>
<proteinExistence type="predicted"/>
<dbReference type="EMBL" id="KL142385">
    <property type="protein sequence ID" value="KDR73627.1"/>
    <property type="molecule type" value="Genomic_DNA"/>
</dbReference>
<keyword evidence="4" id="KW-1185">Reference proteome</keyword>
<evidence type="ECO:0000259" key="2">
    <source>
        <dbReference type="PROSITE" id="PS50181"/>
    </source>
</evidence>
<dbReference type="InterPro" id="IPR001810">
    <property type="entry name" value="F-box_dom"/>
</dbReference>
<dbReference type="SUPFAM" id="SSF81383">
    <property type="entry name" value="F-box domain"/>
    <property type="match status" value="1"/>
</dbReference>
<protein>
    <recommendedName>
        <fullName evidence="2">F-box domain-containing protein</fullName>
    </recommendedName>
</protein>
<feature type="domain" description="F-box" evidence="2">
    <location>
        <begin position="79"/>
        <end position="128"/>
    </location>
</feature>
<feature type="compositionally biased region" description="Polar residues" evidence="1">
    <location>
        <begin position="20"/>
        <end position="41"/>
    </location>
</feature>
<evidence type="ECO:0000256" key="1">
    <source>
        <dbReference type="SAM" id="MobiDB-lite"/>
    </source>
</evidence>